<dbReference type="Gene3D" id="1.10.30.10">
    <property type="entry name" value="High mobility group box domain"/>
    <property type="match status" value="1"/>
</dbReference>
<dbReference type="PANTHER" id="PTHR10270:SF161">
    <property type="entry name" value="SEX-DETERMINING REGION Y PROTEIN"/>
    <property type="match status" value="1"/>
</dbReference>
<keyword evidence="7" id="KW-1185">Reference proteome</keyword>
<feature type="region of interest" description="Disordered" evidence="4">
    <location>
        <begin position="281"/>
        <end position="302"/>
    </location>
</feature>
<evidence type="ECO:0000256" key="3">
    <source>
        <dbReference type="PROSITE-ProRule" id="PRU00267"/>
    </source>
</evidence>
<dbReference type="GO" id="GO:0001228">
    <property type="term" value="F:DNA-binding transcription activator activity, RNA polymerase II-specific"/>
    <property type="evidence" value="ECO:0007669"/>
    <property type="project" value="TreeGrafter"/>
</dbReference>
<accession>A0AAN7DQK5</accession>
<feature type="compositionally biased region" description="Low complexity" evidence="4">
    <location>
        <begin position="324"/>
        <end position="335"/>
    </location>
</feature>
<dbReference type="AlphaFoldDB" id="A0AAN7DQK5"/>
<dbReference type="InterPro" id="IPR009071">
    <property type="entry name" value="HMG_box_dom"/>
</dbReference>
<dbReference type="PANTHER" id="PTHR10270">
    <property type="entry name" value="SOX TRANSCRIPTION FACTOR"/>
    <property type="match status" value="1"/>
</dbReference>
<feature type="domain" description="HMG box" evidence="5">
    <location>
        <begin position="249"/>
        <end position="317"/>
    </location>
</feature>
<keyword evidence="3" id="KW-0539">Nucleus</keyword>
<dbReference type="GO" id="GO:0000122">
    <property type="term" value="P:negative regulation of transcription by RNA polymerase II"/>
    <property type="evidence" value="ECO:0007669"/>
    <property type="project" value="TreeGrafter"/>
</dbReference>
<dbReference type="Proteomes" id="UP001304243">
    <property type="component" value="Unassembled WGS sequence"/>
</dbReference>
<sequence>MPSSFTSTASSSTTTFSSSTSCAVPMSITNARKASYLSPKEEYLTDQHVVSDYPSSSAYSPVELAPILNISDNRPPSPDSPKLKKFPLSTNHSYYHQQHCPPFLEPTPQLKIHETGFFPLDLFKVFKTKIPTLRRSSSIQSLPSSRYSTASPPVSCSIPTNDSAMSPIMAAASASAAAAANHRHPGSQVAKSLLESIGTSVDQHVLFPTETKSSNKKQAVIAAAAAAAAAAADASNVDQSMFLTKNAHIKRPRNAWIHFRCHYGQALKSQDPTLRAEEISKRASRRWGKLSEKEKRPWHGLAEQEKLAHREAFPEYRYCPRRANSSSCSSSSTTAPPSPPHHLANNRPRSASQVNTPLSMHDFNHSSSSSRAQKRMKRMK</sequence>
<dbReference type="InterPro" id="IPR050140">
    <property type="entry name" value="SRY-related_HMG-box_TF-like"/>
</dbReference>
<dbReference type="Pfam" id="PF00505">
    <property type="entry name" value="HMG_box"/>
    <property type="match status" value="1"/>
</dbReference>
<feature type="compositionally biased region" description="Low complexity" evidence="4">
    <location>
        <begin position="1"/>
        <end position="21"/>
    </location>
</feature>
<evidence type="ECO:0000256" key="1">
    <source>
        <dbReference type="ARBA" id="ARBA00023125"/>
    </source>
</evidence>
<evidence type="ECO:0000256" key="2">
    <source>
        <dbReference type="ARBA" id="ARBA00023163"/>
    </source>
</evidence>
<feature type="compositionally biased region" description="Basic and acidic residues" evidence="4">
    <location>
        <begin position="289"/>
        <end position="302"/>
    </location>
</feature>
<evidence type="ECO:0000313" key="7">
    <source>
        <dbReference type="Proteomes" id="UP001304243"/>
    </source>
</evidence>
<dbReference type="InterPro" id="IPR036910">
    <property type="entry name" value="HMG_box_dom_sf"/>
</dbReference>
<dbReference type="EMBL" id="JASEJX010000004">
    <property type="protein sequence ID" value="KAK4521508.1"/>
    <property type="molecule type" value="Genomic_DNA"/>
</dbReference>
<reference evidence="6 7" key="1">
    <citation type="submission" date="2022-11" db="EMBL/GenBank/DDBJ databases">
        <title>Mucor velutinosus strain NIH1002 WGS.</title>
        <authorList>
            <person name="Subramanian P."/>
            <person name="Mullikin J.C."/>
            <person name="Segre J.A."/>
            <person name="Zelazny A.M."/>
        </authorList>
    </citation>
    <scope>NUCLEOTIDE SEQUENCE [LARGE SCALE GENOMIC DNA]</scope>
    <source>
        <strain evidence="6 7">NIH1002</strain>
    </source>
</reference>
<gene>
    <name evidence="6" type="ORF">ATC70_012124</name>
</gene>
<dbReference type="GO" id="GO:0000978">
    <property type="term" value="F:RNA polymerase II cis-regulatory region sequence-specific DNA binding"/>
    <property type="evidence" value="ECO:0007669"/>
    <property type="project" value="TreeGrafter"/>
</dbReference>
<evidence type="ECO:0000313" key="6">
    <source>
        <dbReference type="EMBL" id="KAK4521508.1"/>
    </source>
</evidence>
<name>A0AAN7DQK5_9FUNG</name>
<dbReference type="CDD" id="cd01389">
    <property type="entry name" value="HMG-box_ROX1-like"/>
    <property type="match status" value="1"/>
</dbReference>
<comment type="caution">
    <text evidence="6">The sequence shown here is derived from an EMBL/GenBank/DDBJ whole genome shotgun (WGS) entry which is preliminary data.</text>
</comment>
<dbReference type="PROSITE" id="PS50118">
    <property type="entry name" value="HMG_BOX_2"/>
    <property type="match status" value="1"/>
</dbReference>
<feature type="DNA-binding region" description="HMG box" evidence="3">
    <location>
        <begin position="249"/>
        <end position="317"/>
    </location>
</feature>
<evidence type="ECO:0000259" key="5">
    <source>
        <dbReference type="PROSITE" id="PS50118"/>
    </source>
</evidence>
<dbReference type="GO" id="GO:0005634">
    <property type="term" value="C:nucleus"/>
    <property type="evidence" value="ECO:0007669"/>
    <property type="project" value="UniProtKB-UniRule"/>
</dbReference>
<dbReference type="SUPFAM" id="SSF47095">
    <property type="entry name" value="HMG-box"/>
    <property type="match status" value="1"/>
</dbReference>
<dbReference type="SMART" id="SM00398">
    <property type="entry name" value="HMG"/>
    <property type="match status" value="1"/>
</dbReference>
<protein>
    <recommendedName>
        <fullName evidence="5">HMG box domain-containing protein</fullName>
    </recommendedName>
</protein>
<feature type="region of interest" description="Disordered" evidence="4">
    <location>
        <begin position="1"/>
        <end position="22"/>
    </location>
</feature>
<proteinExistence type="predicted"/>
<keyword evidence="1 3" id="KW-0238">DNA-binding</keyword>
<feature type="compositionally biased region" description="Polar residues" evidence="4">
    <location>
        <begin position="347"/>
        <end position="358"/>
    </location>
</feature>
<organism evidence="6 7">
    <name type="scientific">Mucor velutinosus</name>
    <dbReference type="NCBI Taxonomy" id="708070"/>
    <lineage>
        <taxon>Eukaryota</taxon>
        <taxon>Fungi</taxon>
        <taxon>Fungi incertae sedis</taxon>
        <taxon>Mucoromycota</taxon>
        <taxon>Mucoromycotina</taxon>
        <taxon>Mucoromycetes</taxon>
        <taxon>Mucorales</taxon>
        <taxon>Mucorineae</taxon>
        <taxon>Mucoraceae</taxon>
        <taxon>Mucor</taxon>
    </lineage>
</organism>
<keyword evidence="2" id="KW-0804">Transcription</keyword>
<dbReference type="GO" id="GO:0030154">
    <property type="term" value="P:cell differentiation"/>
    <property type="evidence" value="ECO:0007669"/>
    <property type="project" value="TreeGrafter"/>
</dbReference>
<evidence type="ECO:0000256" key="4">
    <source>
        <dbReference type="SAM" id="MobiDB-lite"/>
    </source>
</evidence>
<dbReference type="RefSeq" id="XP_064688174.1">
    <property type="nucleotide sequence ID" value="XM_064831306.1"/>
</dbReference>
<feature type="region of interest" description="Disordered" evidence="4">
    <location>
        <begin position="324"/>
        <end position="380"/>
    </location>
</feature>
<dbReference type="GeneID" id="89955810"/>